<name>A0ABR6RFN7_9BURK</name>
<dbReference type="RefSeq" id="WP_184707974.1">
    <property type="nucleotide sequence ID" value="NZ_JACHKZ010000010.1"/>
</dbReference>
<comment type="caution">
    <text evidence="2">The sequence shown here is derived from an EMBL/GenBank/DDBJ whole genome shotgun (WGS) entry which is preliminary data.</text>
</comment>
<feature type="region of interest" description="Disordered" evidence="1">
    <location>
        <begin position="123"/>
        <end position="144"/>
    </location>
</feature>
<protein>
    <recommendedName>
        <fullName evidence="4">Helix-turn-helix DNA binding domain protein</fullName>
    </recommendedName>
</protein>
<evidence type="ECO:0008006" key="4">
    <source>
        <dbReference type="Google" id="ProtNLM"/>
    </source>
</evidence>
<keyword evidence="3" id="KW-1185">Reference proteome</keyword>
<evidence type="ECO:0000256" key="1">
    <source>
        <dbReference type="SAM" id="MobiDB-lite"/>
    </source>
</evidence>
<gene>
    <name evidence="2" type="ORF">HNP33_002044</name>
</gene>
<dbReference type="Proteomes" id="UP000562492">
    <property type="component" value="Unassembled WGS sequence"/>
</dbReference>
<reference evidence="2 3" key="1">
    <citation type="submission" date="2020-08" db="EMBL/GenBank/DDBJ databases">
        <title>Functional genomics of gut bacteria from endangered species of beetles.</title>
        <authorList>
            <person name="Carlos-Shanley C."/>
        </authorList>
    </citation>
    <scope>NUCLEOTIDE SEQUENCE [LARGE SCALE GENOMIC DNA]</scope>
    <source>
        <strain evidence="2 3">S00124</strain>
    </source>
</reference>
<sequence>MSKKPMFIPNPDGSEGYLINLAGVLLMAGDVIFGDPAETTPTGRANAMRMVERILQEAEKRGFKHTGTVWNLLRRNEPNPRLRNLAQEAMDLIPKEVQGQIMREEFSQAKSGGGDMPPLVAKKHPGSHEPESNPNFTRPGPDGIDPRFWEAGRALKEIRKREGNAAIHKPEHAHLYAQMHKFAPESFKKEMAAMAKEMDLMPKATHVGADGQAVYTSQQIADKHGVSVEVVERLIAQADIGPDDLYSGPVFPIQ</sequence>
<accession>A0ABR6RFN7</accession>
<evidence type="ECO:0000313" key="2">
    <source>
        <dbReference type="EMBL" id="MBB6577976.1"/>
    </source>
</evidence>
<evidence type="ECO:0000313" key="3">
    <source>
        <dbReference type="Proteomes" id="UP000562492"/>
    </source>
</evidence>
<organism evidence="2 3">
    <name type="scientific">Comamonas odontotermitis</name>
    <dbReference type="NCBI Taxonomy" id="379895"/>
    <lineage>
        <taxon>Bacteria</taxon>
        <taxon>Pseudomonadati</taxon>
        <taxon>Pseudomonadota</taxon>
        <taxon>Betaproteobacteria</taxon>
        <taxon>Burkholderiales</taxon>
        <taxon>Comamonadaceae</taxon>
        <taxon>Comamonas</taxon>
    </lineage>
</organism>
<dbReference type="EMBL" id="JACHKZ010000010">
    <property type="protein sequence ID" value="MBB6577976.1"/>
    <property type="molecule type" value="Genomic_DNA"/>
</dbReference>
<proteinExistence type="predicted"/>